<evidence type="ECO:0000313" key="6">
    <source>
        <dbReference type="Proteomes" id="UP000635565"/>
    </source>
</evidence>
<dbReference type="PROSITE" id="PS50043">
    <property type="entry name" value="HTH_LUXR_2"/>
    <property type="match status" value="1"/>
</dbReference>
<proteinExistence type="predicted"/>
<dbReference type="SMART" id="SM00421">
    <property type="entry name" value="HTH_LUXR"/>
    <property type="match status" value="1"/>
</dbReference>
<dbReference type="InterPro" id="IPR011990">
    <property type="entry name" value="TPR-like_helical_dom_sf"/>
</dbReference>
<evidence type="ECO:0000256" key="3">
    <source>
        <dbReference type="ARBA" id="ARBA00023163"/>
    </source>
</evidence>
<dbReference type="SUPFAM" id="SSF46894">
    <property type="entry name" value="C-terminal effector domain of the bipartite response regulators"/>
    <property type="match status" value="1"/>
</dbReference>
<evidence type="ECO:0000313" key="5">
    <source>
        <dbReference type="EMBL" id="GHO88492.1"/>
    </source>
</evidence>
<dbReference type="Gene3D" id="1.10.10.10">
    <property type="entry name" value="Winged helix-like DNA-binding domain superfamily/Winged helix DNA-binding domain"/>
    <property type="match status" value="1"/>
</dbReference>
<dbReference type="PANTHER" id="PTHR44688">
    <property type="entry name" value="DNA-BINDING TRANSCRIPTIONAL ACTIVATOR DEVR_DOSR"/>
    <property type="match status" value="1"/>
</dbReference>
<dbReference type="InterPro" id="IPR036388">
    <property type="entry name" value="WH-like_DNA-bd_sf"/>
</dbReference>
<dbReference type="Pfam" id="PF17874">
    <property type="entry name" value="TPR_MalT"/>
    <property type="match status" value="1"/>
</dbReference>
<dbReference type="Pfam" id="PF00196">
    <property type="entry name" value="GerE"/>
    <property type="match status" value="1"/>
</dbReference>
<keyword evidence="6" id="KW-1185">Reference proteome</keyword>
<dbReference type="InterPro" id="IPR016032">
    <property type="entry name" value="Sig_transdc_resp-reg_C-effctor"/>
</dbReference>
<dbReference type="Proteomes" id="UP000635565">
    <property type="component" value="Unassembled WGS sequence"/>
</dbReference>
<feature type="domain" description="HTH luxR-type" evidence="4">
    <location>
        <begin position="162"/>
        <end position="227"/>
    </location>
</feature>
<protein>
    <recommendedName>
        <fullName evidence="4">HTH luxR-type domain-containing protein</fullName>
    </recommendedName>
</protein>
<keyword evidence="3" id="KW-0804">Transcription</keyword>
<comment type="caution">
    <text evidence="5">The sequence shown here is derived from an EMBL/GenBank/DDBJ whole genome shotgun (WGS) entry which is preliminary data.</text>
</comment>
<dbReference type="Gene3D" id="1.25.40.10">
    <property type="entry name" value="Tetratricopeptide repeat domain"/>
    <property type="match status" value="1"/>
</dbReference>
<evidence type="ECO:0000259" key="4">
    <source>
        <dbReference type="PROSITE" id="PS50043"/>
    </source>
</evidence>
<evidence type="ECO:0000256" key="2">
    <source>
        <dbReference type="ARBA" id="ARBA00023125"/>
    </source>
</evidence>
<accession>A0ABQ3VRI8</accession>
<name>A0ABQ3VRI8_9CHLR</name>
<dbReference type="PRINTS" id="PR00038">
    <property type="entry name" value="HTHLUXR"/>
</dbReference>
<dbReference type="CDD" id="cd06170">
    <property type="entry name" value="LuxR_C_like"/>
    <property type="match status" value="1"/>
</dbReference>
<dbReference type="RefSeq" id="WP_236023138.1">
    <property type="nucleotide sequence ID" value="NZ_BNJJ01000025.1"/>
</dbReference>
<dbReference type="InterPro" id="IPR041617">
    <property type="entry name" value="TPR_MalT"/>
</dbReference>
<sequence>MLWQMRFELAAGNTTSVHRWLSSIETEVAPAVSRYQQEQEALLRARLLLQTGAAHNVPTLLTPWLEEATAKDRLRSTLEIGLILSIAYQQMRQPLQARKQLSEVIRVAHTEHYMRLFLDEGEIVTTLLSAQLTSTREKSLQSAIRTILHAFDSRPRAQAPDQSILRASLSSQEQQILRLLVEGMERQEIAEHLVISLNTVKTHLQRLYQKLHVANRFEAVEVARSLDLTD</sequence>
<evidence type="ECO:0000256" key="1">
    <source>
        <dbReference type="ARBA" id="ARBA00023015"/>
    </source>
</evidence>
<reference evidence="5 6" key="1">
    <citation type="journal article" date="2021" name="Int. J. Syst. Evol. Microbiol.">
        <title>Reticulibacter mediterranei gen. nov., sp. nov., within the new family Reticulibacteraceae fam. nov., and Ktedonospora formicarum gen. nov., sp. nov., Ktedonobacter robiniae sp. nov., Dictyobacter formicarum sp. nov. and Dictyobacter arantiisoli sp. nov., belonging to the class Ktedonobacteria.</title>
        <authorList>
            <person name="Yabe S."/>
            <person name="Zheng Y."/>
            <person name="Wang C.M."/>
            <person name="Sakai Y."/>
            <person name="Abe K."/>
            <person name="Yokota A."/>
            <person name="Donadio S."/>
            <person name="Cavaletti L."/>
            <person name="Monciardini P."/>
        </authorList>
    </citation>
    <scope>NUCLEOTIDE SEQUENCE [LARGE SCALE GENOMIC DNA]</scope>
    <source>
        <strain evidence="5 6">SOSP1-9</strain>
    </source>
</reference>
<dbReference type="EMBL" id="BNJJ01000025">
    <property type="protein sequence ID" value="GHO88492.1"/>
    <property type="molecule type" value="Genomic_DNA"/>
</dbReference>
<keyword evidence="2" id="KW-0238">DNA-binding</keyword>
<dbReference type="PANTHER" id="PTHR44688:SF16">
    <property type="entry name" value="DNA-BINDING TRANSCRIPTIONAL ACTIVATOR DEVR_DOSR"/>
    <property type="match status" value="1"/>
</dbReference>
<organism evidence="5 6">
    <name type="scientific">Dictyobacter formicarum</name>
    <dbReference type="NCBI Taxonomy" id="2778368"/>
    <lineage>
        <taxon>Bacteria</taxon>
        <taxon>Bacillati</taxon>
        <taxon>Chloroflexota</taxon>
        <taxon>Ktedonobacteria</taxon>
        <taxon>Ktedonobacterales</taxon>
        <taxon>Dictyobacteraceae</taxon>
        <taxon>Dictyobacter</taxon>
    </lineage>
</organism>
<gene>
    <name evidence="5" type="ORF">KSZ_64980</name>
</gene>
<keyword evidence="1" id="KW-0805">Transcription regulation</keyword>
<dbReference type="InterPro" id="IPR000792">
    <property type="entry name" value="Tscrpt_reg_LuxR_C"/>
</dbReference>